<protein>
    <submittedName>
        <fullName evidence="1">Uncharacterized protein</fullName>
    </submittedName>
</protein>
<dbReference type="InParanoid" id="G2Y914"/>
<gene>
    <name evidence="1" type="ORF">BofuT4_P029660.1</name>
</gene>
<dbReference type="HOGENOM" id="CLU_2996288_0_0_1"/>
<name>G2Y914_BOTF4</name>
<proteinExistence type="predicted"/>
<dbReference type="EMBL" id="FQ790300">
    <property type="protein sequence ID" value="CCD49090.1"/>
    <property type="molecule type" value="Genomic_DNA"/>
</dbReference>
<organism evidence="1 2">
    <name type="scientific">Botryotinia fuckeliana (strain T4)</name>
    <name type="common">Noble rot fungus</name>
    <name type="synonym">Botrytis cinerea</name>
    <dbReference type="NCBI Taxonomy" id="999810"/>
    <lineage>
        <taxon>Eukaryota</taxon>
        <taxon>Fungi</taxon>
        <taxon>Dikarya</taxon>
        <taxon>Ascomycota</taxon>
        <taxon>Pezizomycotina</taxon>
        <taxon>Leotiomycetes</taxon>
        <taxon>Helotiales</taxon>
        <taxon>Sclerotiniaceae</taxon>
        <taxon>Botrytis</taxon>
    </lineage>
</organism>
<dbReference type="AlphaFoldDB" id="G2Y914"/>
<dbReference type="Proteomes" id="UP000008177">
    <property type="component" value="Unplaced contigs"/>
</dbReference>
<sequence length="57" mass="6193">MYSILLWTLRCKGSMPSMDDPNLTIELKGVGLGKLSSTTLAALKHVNDDEKVSNRSG</sequence>
<evidence type="ECO:0000313" key="1">
    <source>
        <dbReference type="EMBL" id="CCD49090.1"/>
    </source>
</evidence>
<evidence type="ECO:0000313" key="2">
    <source>
        <dbReference type="Proteomes" id="UP000008177"/>
    </source>
</evidence>
<reference evidence="2" key="1">
    <citation type="journal article" date="2011" name="PLoS Genet.">
        <title>Genomic analysis of the necrotrophic fungal pathogens Sclerotinia sclerotiorum and Botrytis cinerea.</title>
        <authorList>
            <person name="Amselem J."/>
            <person name="Cuomo C.A."/>
            <person name="van Kan J.A."/>
            <person name="Viaud M."/>
            <person name="Benito E.P."/>
            <person name="Couloux A."/>
            <person name="Coutinho P.M."/>
            <person name="de Vries R.P."/>
            <person name="Dyer P.S."/>
            <person name="Fillinger S."/>
            <person name="Fournier E."/>
            <person name="Gout L."/>
            <person name="Hahn M."/>
            <person name="Kohn L."/>
            <person name="Lapalu N."/>
            <person name="Plummer K.M."/>
            <person name="Pradier J.M."/>
            <person name="Quevillon E."/>
            <person name="Sharon A."/>
            <person name="Simon A."/>
            <person name="ten Have A."/>
            <person name="Tudzynski B."/>
            <person name="Tudzynski P."/>
            <person name="Wincker P."/>
            <person name="Andrew M."/>
            <person name="Anthouard V."/>
            <person name="Beever R.E."/>
            <person name="Beffa R."/>
            <person name="Benoit I."/>
            <person name="Bouzid O."/>
            <person name="Brault B."/>
            <person name="Chen Z."/>
            <person name="Choquer M."/>
            <person name="Collemare J."/>
            <person name="Cotton P."/>
            <person name="Danchin E.G."/>
            <person name="Da Silva C."/>
            <person name="Gautier A."/>
            <person name="Giraud C."/>
            <person name="Giraud T."/>
            <person name="Gonzalez C."/>
            <person name="Grossetete S."/>
            <person name="Guldener U."/>
            <person name="Henrissat B."/>
            <person name="Howlett B.J."/>
            <person name="Kodira C."/>
            <person name="Kretschmer M."/>
            <person name="Lappartient A."/>
            <person name="Leroch M."/>
            <person name="Levis C."/>
            <person name="Mauceli E."/>
            <person name="Neuveglise C."/>
            <person name="Oeser B."/>
            <person name="Pearson M."/>
            <person name="Poulain J."/>
            <person name="Poussereau N."/>
            <person name="Quesneville H."/>
            <person name="Rascle C."/>
            <person name="Schumacher J."/>
            <person name="Segurens B."/>
            <person name="Sexton A."/>
            <person name="Silva E."/>
            <person name="Sirven C."/>
            <person name="Soanes D.M."/>
            <person name="Talbot N.J."/>
            <person name="Templeton M."/>
            <person name="Yandava C."/>
            <person name="Yarden O."/>
            <person name="Zeng Q."/>
            <person name="Rollins J.A."/>
            <person name="Lebrun M.H."/>
            <person name="Dickman M."/>
        </authorList>
    </citation>
    <scope>NUCLEOTIDE SEQUENCE [LARGE SCALE GENOMIC DNA]</scope>
    <source>
        <strain evidence="2">T4</strain>
    </source>
</reference>
<accession>G2Y914</accession>